<evidence type="ECO:0008006" key="3">
    <source>
        <dbReference type="Google" id="ProtNLM"/>
    </source>
</evidence>
<reference evidence="1 2" key="1">
    <citation type="submission" date="2020-03" db="EMBL/GenBank/DDBJ databases">
        <title>Sequencing the genomes of 1000 actinobacteria strains.</title>
        <authorList>
            <person name="Klenk H.-P."/>
        </authorList>
    </citation>
    <scope>NUCLEOTIDE SEQUENCE [LARGE SCALE GENOMIC DNA]</scope>
    <source>
        <strain evidence="1 2">DSM 45490</strain>
    </source>
</reference>
<sequence>MQATRDVTRQYAEDGYVVVPDVIDPDLVGTANAHVDWLLARHPELTPEQLGHRLSRDDPFWIQLVSDQRLLDIAQLFVGPDIALFATHYLCKPPRTGKGVEWHQDGAFWPLEPMNVVTLWLALTDSEPANGCLRVLPGSHRSSLSEMRQTDPGSVLRRRIDADVDEAAAVDLVMRPGDVEVHHPNIVHSSMPNRSDRWRRALTIRYIPTSTRITRPDEASPFLLRGEAVPGLNAYLEPPPFRAGDHFPFRADEVDGPC</sequence>
<accession>A0A7X5VCE4</accession>
<dbReference type="Gene3D" id="2.60.120.620">
    <property type="entry name" value="q2cbj1_9rhob like domain"/>
    <property type="match status" value="1"/>
</dbReference>
<dbReference type="GO" id="GO:0016706">
    <property type="term" value="F:2-oxoglutarate-dependent dioxygenase activity"/>
    <property type="evidence" value="ECO:0007669"/>
    <property type="project" value="UniProtKB-ARBA"/>
</dbReference>
<dbReference type="GO" id="GO:0005506">
    <property type="term" value="F:iron ion binding"/>
    <property type="evidence" value="ECO:0007669"/>
    <property type="project" value="UniProtKB-ARBA"/>
</dbReference>
<dbReference type="EMBL" id="JAASRO010000001">
    <property type="protein sequence ID" value="NIK58394.1"/>
    <property type="molecule type" value="Genomic_DNA"/>
</dbReference>
<gene>
    <name evidence="1" type="ORF">BJY22_004111</name>
</gene>
<dbReference type="AlphaFoldDB" id="A0A7X5VCE4"/>
<comment type="caution">
    <text evidence="1">The sequence shown here is derived from an EMBL/GenBank/DDBJ whole genome shotgun (WGS) entry which is preliminary data.</text>
</comment>
<evidence type="ECO:0000313" key="1">
    <source>
        <dbReference type="EMBL" id="NIK58394.1"/>
    </source>
</evidence>
<dbReference type="PANTHER" id="PTHR20883">
    <property type="entry name" value="PHYTANOYL-COA DIOXYGENASE DOMAIN CONTAINING 1"/>
    <property type="match status" value="1"/>
</dbReference>
<evidence type="ECO:0000313" key="2">
    <source>
        <dbReference type="Proteomes" id="UP000555407"/>
    </source>
</evidence>
<dbReference type="Proteomes" id="UP000555407">
    <property type="component" value="Unassembled WGS sequence"/>
</dbReference>
<dbReference type="InterPro" id="IPR008775">
    <property type="entry name" value="Phytyl_CoA_dOase-like"/>
</dbReference>
<dbReference type="RefSeq" id="WP_167209154.1">
    <property type="nucleotide sequence ID" value="NZ_JAASRO010000001.1"/>
</dbReference>
<dbReference type="SUPFAM" id="SSF51197">
    <property type="entry name" value="Clavaminate synthase-like"/>
    <property type="match status" value="1"/>
</dbReference>
<protein>
    <recommendedName>
        <fullName evidence="3">Phytanoyl-CoA dioxygenase family protein</fullName>
    </recommendedName>
</protein>
<organism evidence="1 2">
    <name type="scientific">Kribbella shirazensis</name>
    <dbReference type="NCBI Taxonomy" id="1105143"/>
    <lineage>
        <taxon>Bacteria</taxon>
        <taxon>Bacillati</taxon>
        <taxon>Actinomycetota</taxon>
        <taxon>Actinomycetes</taxon>
        <taxon>Propionibacteriales</taxon>
        <taxon>Kribbellaceae</taxon>
        <taxon>Kribbella</taxon>
    </lineage>
</organism>
<keyword evidence="2" id="KW-1185">Reference proteome</keyword>
<proteinExistence type="predicted"/>
<dbReference type="Pfam" id="PF05721">
    <property type="entry name" value="PhyH"/>
    <property type="match status" value="1"/>
</dbReference>
<dbReference type="PANTHER" id="PTHR20883:SF48">
    <property type="entry name" value="ECTOINE DIOXYGENASE"/>
    <property type="match status" value="1"/>
</dbReference>
<name>A0A7X5VCE4_9ACTN</name>